<dbReference type="InterPro" id="IPR024909">
    <property type="entry name" value="Cys-tRNA/MSH_ligase"/>
</dbReference>
<dbReference type="PROSITE" id="PS00178">
    <property type="entry name" value="AA_TRNA_LIGASE_I"/>
    <property type="match status" value="1"/>
</dbReference>
<dbReference type="InterPro" id="IPR015803">
    <property type="entry name" value="Cys-tRNA-ligase"/>
</dbReference>
<evidence type="ECO:0000313" key="12">
    <source>
        <dbReference type="EMBL" id="GAH74932.1"/>
    </source>
</evidence>
<proteinExistence type="predicted"/>
<keyword evidence="8" id="KW-0648">Protein biosynthesis</keyword>
<evidence type="ECO:0000256" key="2">
    <source>
        <dbReference type="ARBA" id="ARBA00012832"/>
    </source>
</evidence>
<keyword evidence="3" id="KW-0436">Ligase</keyword>
<feature type="domain" description="tRNA synthetases class I catalytic" evidence="11">
    <location>
        <begin position="1"/>
        <end position="271"/>
    </location>
</feature>
<dbReference type="GO" id="GO:0046872">
    <property type="term" value="F:metal ion binding"/>
    <property type="evidence" value="ECO:0007669"/>
    <property type="project" value="UniProtKB-KW"/>
</dbReference>
<gene>
    <name evidence="12" type="ORF">S03H2_42117</name>
</gene>
<protein>
    <recommendedName>
        <fullName evidence="2">cysteine--tRNA ligase</fullName>
        <ecNumber evidence="2">6.1.1.16</ecNumber>
    </recommendedName>
    <alternativeName>
        <fullName evidence="10">Cysteinyl-tRNA synthetase</fullName>
    </alternativeName>
</protein>
<comment type="caution">
    <text evidence="12">The sequence shown here is derived from an EMBL/GenBank/DDBJ whole genome shotgun (WGS) entry which is preliminary data.</text>
</comment>
<dbReference type="InterPro" id="IPR014729">
    <property type="entry name" value="Rossmann-like_a/b/a_fold"/>
</dbReference>
<evidence type="ECO:0000256" key="4">
    <source>
        <dbReference type="ARBA" id="ARBA00022723"/>
    </source>
</evidence>
<dbReference type="Pfam" id="PF01406">
    <property type="entry name" value="tRNA-synt_1e"/>
    <property type="match status" value="1"/>
</dbReference>
<evidence type="ECO:0000256" key="9">
    <source>
        <dbReference type="ARBA" id="ARBA00023146"/>
    </source>
</evidence>
<feature type="non-terminal residue" evidence="12">
    <location>
        <position position="1"/>
    </location>
</feature>
<keyword evidence="5" id="KW-0547">Nucleotide-binding</keyword>
<feature type="non-terminal residue" evidence="12">
    <location>
        <position position="272"/>
    </location>
</feature>
<comment type="cofactor">
    <cofactor evidence="1">
        <name>Zn(2+)</name>
        <dbReference type="ChEBI" id="CHEBI:29105"/>
    </cofactor>
</comment>
<organism evidence="12">
    <name type="scientific">marine sediment metagenome</name>
    <dbReference type="NCBI Taxonomy" id="412755"/>
    <lineage>
        <taxon>unclassified sequences</taxon>
        <taxon>metagenomes</taxon>
        <taxon>ecological metagenomes</taxon>
    </lineage>
</organism>
<evidence type="ECO:0000256" key="10">
    <source>
        <dbReference type="ARBA" id="ARBA00031499"/>
    </source>
</evidence>
<dbReference type="GO" id="GO:0006423">
    <property type="term" value="P:cysteinyl-tRNA aminoacylation"/>
    <property type="evidence" value="ECO:0007669"/>
    <property type="project" value="InterPro"/>
</dbReference>
<dbReference type="SUPFAM" id="SSF52374">
    <property type="entry name" value="Nucleotidylyl transferase"/>
    <property type="match status" value="1"/>
</dbReference>
<evidence type="ECO:0000256" key="8">
    <source>
        <dbReference type="ARBA" id="ARBA00022917"/>
    </source>
</evidence>
<accession>X1HZQ9</accession>
<dbReference type="PRINTS" id="PR00983">
    <property type="entry name" value="TRNASYNTHCYS"/>
</dbReference>
<sequence length="272" mass="31625">VRWYNCGPTVNGLMHLGHARSAVAFDIIRRYLEYREYKVRYIMNFTDIEDRMIEVATNEKRSVLEVAEEYLRGFRRDMSALNLKEATINPRAMLHINQMIEFIQKLEEKGYAYESKGDVYYDVRKFEEYGKLSNQKIENILKEGTGDTENPKKRFAADFALWKAKKPGEPYWPSPWGEGRVGWSLECSQMSMMYLGDTIDIHSGGQDLIFPHHENEIAQSEALTGKTFAKFWMHNGYININKEKMSKSLGNFTNIVDLLKLYSADAVRIFIA</sequence>
<dbReference type="GO" id="GO:0004817">
    <property type="term" value="F:cysteine-tRNA ligase activity"/>
    <property type="evidence" value="ECO:0007669"/>
    <property type="project" value="UniProtKB-EC"/>
</dbReference>
<dbReference type="GO" id="GO:0005524">
    <property type="term" value="F:ATP binding"/>
    <property type="evidence" value="ECO:0007669"/>
    <property type="project" value="UniProtKB-KW"/>
</dbReference>
<reference evidence="12" key="1">
    <citation type="journal article" date="2014" name="Front. Microbiol.">
        <title>High frequency of phylogenetically diverse reductive dehalogenase-homologous genes in deep subseafloor sedimentary metagenomes.</title>
        <authorList>
            <person name="Kawai M."/>
            <person name="Futagami T."/>
            <person name="Toyoda A."/>
            <person name="Takaki Y."/>
            <person name="Nishi S."/>
            <person name="Hori S."/>
            <person name="Arai W."/>
            <person name="Tsubouchi T."/>
            <person name="Morono Y."/>
            <person name="Uchiyama I."/>
            <person name="Ito T."/>
            <person name="Fujiyama A."/>
            <person name="Inagaki F."/>
            <person name="Takami H."/>
        </authorList>
    </citation>
    <scope>NUCLEOTIDE SEQUENCE</scope>
    <source>
        <strain evidence="12">Expedition CK06-06</strain>
    </source>
</reference>
<dbReference type="EMBL" id="BARU01026195">
    <property type="protein sequence ID" value="GAH74932.1"/>
    <property type="molecule type" value="Genomic_DNA"/>
</dbReference>
<dbReference type="EC" id="6.1.1.16" evidence="2"/>
<dbReference type="Gene3D" id="3.40.50.620">
    <property type="entry name" value="HUPs"/>
    <property type="match status" value="1"/>
</dbReference>
<evidence type="ECO:0000256" key="6">
    <source>
        <dbReference type="ARBA" id="ARBA00022833"/>
    </source>
</evidence>
<dbReference type="CDD" id="cd00672">
    <property type="entry name" value="CysRS_core"/>
    <property type="match status" value="1"/>
</dbReference>
<dbReference type="NCBIfam" id="TIGR00435">
    <property type="entry name" value="cysS"/>
    <property type="match status" value="1"/>
</dbReference>
<evidence type="ECO:0000256" key="5">
    <source>
        <dbReference type="ARBA" id="ARBA00022741"/>
    </source>
</evidence>
<evidence type="ECO:0000256" key="7">
    <source>
        <dbReference type="ARBA" id="ARBA00022840"/>
    </source>
</evidence>
<evidence type="ECO:0000259" key="11">
    <source>
        <dbReference type="Pfam" id="PF01406"/>
    </source>
</evidence>
<name>X1HZQ9_9ZZZZ</name>
<dbReference type="PANTHER" id="PTHR10890">
    <property type="entry name" value="CYSTEINYL-TRNA SYNTHETASE"/>
    <property type="match status" value="1"/>
</dbReference>
<evidence type="ECO:0000256" key="3">
    <source>
        <dbReference type="ARBA" id="ARBA00022598"/>
    </source>
</evidence>
<keyword evidence="4" id="KW-0479">Metal-binding</keyword>
<keyword evidence="7" id="KW-0067">ATP-binding</keyword>
<dbReference type="InterPro" id="IPR032678">
    <property type="entry name" value="tRNA-synt_1_cat_dom"/>
</dbReference>
<dbReference type="InterPro" id="IPR001412">
    <property type="entry name" value="aa-tRNA-synth_I_CS"/>
</dbReference>
<evidence type="ECO:0000256" key="1">
    <source>
        <dbReference type="ARBA" id="ARBA00001947"/>
    </source>
</evidence>
<keyword evidence="9" id="KW-0030">Aminoacyl-tRNA synthetase</keyword>
<dbReference type="GO" id="GO:0005829">
    <property type="term" value="C:cytosol"/>
    <property type="evidence" value="ECO:0007669"/>
    <property type="project" value="TreeGrafter"/>
</dbReference>
<keyword evidence="6" id="KW-0862">Zinc</keyword>
<dbReference type="AlphaFoldDB" id="X1HZQ9"/>
<dbReference type="PANTHER" id="PTHR10890:SF3">
    <property type="entry name" value="CYSTEINE--TRNA LIGASE, CYTOPLASMIC"/>
    <property type="match status" value="1"/>
</dbReference>